<dbReference type="Pfam" id="PF00903">
    <property type="entry name" value="Glyoxalase"/>
    <property type="match status" value="1"/>
</dbReference>
<name>A0A7Y9GL55_9MICO</name>
<keyword evidence="3" id="KW-1185">Reference proteome</keyword>
<dbReference type="PROSITE" id="PS51819">
    <property type="entry name" value="VOC"/>
    <property type="match status" value="1"/>
</dbReference>
<sequence length="136" mass="14774">MFTPDKPFSSFAVPDVDAAVRFYRDTLGMTVTVYEEMGGGFTIALPGGGHIFVYPKEDHEPAVFTVLNFDVEDVEAAVDDLNARGVVTKIYTDPDYGTDEKGISRGFEGGPDIAWFRDPAGNVISVGRMSPDMIGQ</sequence>
<dbReference type="EMBL" id="JACCBV010000001">
    <property type="protein sequence ID" value="NYE18341.1"/>
    <property type="molecule type" value="Genomic_DNA"/>
</dbReference>
<evidence type="ECO:0000313" key="2">
    <source>
        <dbReference type="EMBL" id="NYE18341.1"/>
    </source>
</evidence>
<dbReference type="InterPro" id="IPR004360">
    <property type="entry name" value="Glyas_Fos-R_dOase_dom"/>
</dbReference>
<dbReference type="Gene3D" id="3.10.180.10">
    <property type="entry name" value="2,3-Dihydroxybiphenyl 1,2-Dioxygenase, domain 1"/>
    <property type="match status" value="1"/>
</dbReference>
<comment type="caution">
    <text evidence="2">The sequence shown here is derived from an EMBL/GenBank/DDBJ whole genome shotgun (WGS) entry which is preliminary data.</text>
</comment>
<keyword evidence="2" id="KW-0560">Oxidoreductase</keyword>
<dbReference type="AlphaFoldDB" id="A0A7Y9GL55"/>
<dbReference type="SUPFAM" id="SSF54593">
    <property type="entry name" value="Glyoxalase/Bleomycin resistance protein/Dihydroxybiphenyl dioxygenase"/>
    <property type="match status" value="1"/>
</dbReference>
<keyword evidence="2" id="KW-0223">Dioxygenase</keyword>
<evidence type="ECO:0000259" key="1">
    <source>
        <dbReference type="PROSITE" id="PS51819"/>
    </source>
</evidence>
<dbReference type="Proteomes" id="UP000576969">
    <property type="component" value="Unassembled WGS sequence"/>
</dbReference>
<dbReference type="InterPro" id="IPR037523">
    <property type="entry name" value="VOC_core"/>
</dbReference>
<accession>A0A7Y9GL55</accession>
<reference evidence="2 3" key="1">
    <citation type="submission" date="2020-07" db="EMBL/GenBank/DDBJ databases">
        <title>Sequencing the genomes of 1000 actinobacteria strains.</title>
        <authorList>
            <person name="Klenk H.-P."/>
        </authorList>
    </citation>
    <scope>NUCLEOTIDE SEQUENCE [LARGE SCALE GENOMIC DNA]</scope>
    <source>
        <strain evidence="2 3">DSM 24662</strain>
    </source>
</reference>
<dbReference type="GO" id="GO:0016829">
    <property type="term" value="F:lyase activity"/>
    <property type="evidence" value="ECO:0007669"/>
    <property type="project" value="UniProtKB-KW"/>
</dbReference>
<protein>
    <submittedName>
        <fullName evidence="2">Catechol 2,3-dioxygenase-like lactoylglutathione lyase family enzyme</fullName>
    </submittedName>
</protein>
<dbReference type="RefSeq" id="WP_179486935.1">
    <property type="nucleotide sequence ID" value="NZ_JACCBV010000001.1"/>
</dbReference>
<proteinExistence type="predicted"/>
<gene>
    <name evidence="2" type="ORF">BJ991_000369</name>
</gene>
<dbReference type="GO" id="GO:0051213">
    <property type="term" value="F:dioxygenase activity"/>
    <property type="evidence" value="ECO:0007669"/>
    <property type="project" value="UniProtKB-KW"/>
</dbReference>
<keyword evidence="2" id="KW-0456">Lyase</keyword>
<organism evidence="2 3">
    <name type="scientific">Microbacterium immunditiarum</name>
    <dbReference type="NCBI Taxonomy" id="337480"/>
    <lineage>
        <taxon>Bacteria</taxon>
        <taxon>Bacillati</taxon>
        <taxon>Actinomycetota</taxon>
        <taxon>Actinomycetes</taxon>
        <taxon>Micrococcales</taxon>
        <taxon>Microbacteriaceae</taxon>
        <taxon>Microbacterium</taxon>
    </lineage>
</organism>
<dbReference type="InterPro" id="IPR029068">
    <property type="entry name" value="Glyas_Bleomycin-R_OHBP_Dase"/>
</dbReference>
<evidence type="ECO:0000313" key="3">
    <source>
        <dbReference type="Proteomes" id="UP000576969"/>
    </source>
</evidence>
<feature type="domain" description="VOC" evidence="1">
    <location>
        <begin position="3"/>
        <end position="129"/>
    </location>
</feature>